<gene>
    <name evidence="1" type="primary">TSR3_2</name>
    <name evidence="1" type="ORF">LTR37_018917</name>
</gene>
<protein>
    <submittedName>
        <fullName evidence="1">Ribosome biogenesis protein tsr3</fullName>
    </submittedName>
</protein>
<proteinExistence type="predicted"/>
<organism evidence="1 2">
    <name type="scientific">Vermiconidia calcicola</name>
    <dbReference type="NCBI Taxonomy" id="1690605"/>
    <lineage>
        <taxon>Eukaryota</taxon>
        <taxon>Fungi</taxon>
        <taxon>Dikarya</taxon>
        <taxon>Ascomycota</taxon>
        <taxon>Pezizomycotina</taxon>
        <taxon>Dothideomycetes</taxon>
        <taxon>Dothideomycetidae</taxon>
        <taxon>Mycosphaerellales</taxon>
        <taxon>Extremaceae</taxon>
        <taxon>Vermiconidia</taxon>
    </lineage>
</organism>
<evidence type="ECO:0000313" key="2">
    <source>
        <dbReference type="Proteomes" id="UP001281147"/>
    </source>
</evidence>
<evidence type="ECO:0000313" key="1">
    <source>
        <dbReference type="EMBL" id="KAK3690964.1"/>
    </source>
</evidence>
<keyword evidence="2" id="KW-1185">Reference proteome</keyword>
<comment type="caution">
    <text evidence="1">The sequence shown here is derived from an EMBL/GenBank/DDBJ whole genome shotgun (WGS) entry which is preliminary data.</text>
</comment>
<reference evidence="1" key="1">
    <citation type="submission" date="2023-07" db="EMBL/GenBank/DDBJ databases">
        <title>Black Yeasts Isolated from many extreme environments.</title>
        <authorList>
            <person name="Coleine C."/>
            <person name="Stajich J.E."/>
            <person name="Selbmann L."/>
        </authorList>
    </citation>
    <scope>NUCLEOTIDE SEQUENCE</scope>
    <source>
        <strain evidence="1">CCFEE 5714</strain>
    </source>
</reference>
<sequence length="780" mass="87895">MVRHKKDLSSKGKKGSNNRTYAQHTHPDRADGLGGNKKPSFKAAAWDLNHCDAKRCSGKRLMRLGLMRELHVGQKHQGVVVSPKAKNLISPADKPILEQYGAAVVEASWKRIDEVPFTRIGGPNQRLLPYLIAANPTNYGRPWRLNCVEALAACFFICGHRDWVEEVLATFSYGEAFLDINETVLKRYAACKDEDEVKKAEEEWLAKIENEWREDREDRETNKDNAWRGGNLNRRQLDVDDDGGSGDDEDDDSDASSMGGIELGGPRPGEQPAPHDNADDEDEDKDPFDLTPSDDEEEMAELRRRVLASKPFANPSQPSDHKAPERIERPSESTKPPVDSDAESGSDIPLEDDNDFDNIMNAAPVTDRAGITAAQRKRAMEREGKLSATFSRAVIPPHRVRTEIYHARSSYVMAYKGHFHDPGNCMERFLQGCGRSPAMRSDMGEAQPKLADKVPSVDVECMPPNDRPNHDPNNRIAELTKRLAADPDTAKLFYRSNRSSIQQYYAIHYQVHKDPKGSTQAQWRLSQVEDRFAHRRNPPPQQAAESSRAAAAREATQSPIIERPEDVPDIDWSRWSELLRSEVSSEDAQRRSLTPPPGEPRPLNLQQLQALVAKVQRTLEKLPVQQSLTHRPDETPRPQGEQNEMYILRRKNRLHQRPALEKLETLVKWQRDHKHPREFGGFKGLMDNLQSALGLLDTQSASLDRWRSNQNRATKTAVDTAWNQYLAGLESRAASVAEESSGEGSSGSSGNVYRDAYVAPERNGRREVRPYADIQPRPPQ</sequence>
<accession>A0ACC3MGP7</accession>
<dbReference type="EMBL" id="JAUTXU010000277">
    <property type="protein sequence ID" value="KAK3690964.1"/>
    <property type="molecule type" value="Genomic_DNA"/>
</dbReference>
<dbReference type="Proteomes" id="UP001281147">
    <property type="component" value="Unassembled WGS sequence"/>
</dbReference>
<name>A0ACC3MGP7_9PEZI</name>